<evidence type="ECO:0000313" key="2">
    <source>
        <dbReference type="Proteomes" id="UP000015527"/>
    </source>
</evidence>
<organism evidence="1 2">
    <name type="scientific">Novosphingobium lindaniclasticum LE124</name>
    <dbReference type="NCBI Taxonomy" id="1096930"/>
    <lineage>
        <taxon>Bacteria</taxon>
        <taxon>Pseudomonadati</taxon>
        <taxon>Pseudomonadota</taxon>
        <taxon>Alphaproteobacteria</taxon>
        <taxon>Sphingomonadales</taxon>
        <taxon>Sphingomonadaceae</taxon>
        <taxon>Novosphingobium</taxon>
    </lineage>
</organism>
<dbReference type="Proteomes" id="UP000015527">
    <property type="component" value="Unassembled WGS sequence"/>
</dbReference>
<dbReference type="EMBL" id="ATHL01000110">
    <property type="protein sequence ID" value="EQB10406.1"/>
    <property type="molecule type" value="Genomic_DNA"/>
</dbReference>
<accession>T0H241</accession>
<protein>
    <submittedName>
        <fullName evidence="1">Uncharacterized protein</fullName>
    </submittedName>
</protein>
<reference evidence="1 2" key="1">
    <citation type="journal article" date="2013" name="Genome Announc.">
        <title>Genome Sequence of Novosphingobium lindaniclasticum LE124T, Isolated from a Hexachlorocyclohexane Dumpsite.</title>
        <authorList>
            <person name="Saxena A."/>
            <person name="Nayyar N."/>
            <person name="Sangwan N."/>
            <person name="Kumari R."/>
            <person name="Khurana J.P."/>
            <person name="Lal R."/>
        </authorList>
    </citation>
    <scope>NUCLEOTIDE SEQUENCE [LARGE SCALE GENOMIC DNA]</scope>
    <source>
        <strain evidence="1 2">LE124</strain>
    </source>
</reference>
<evidence type="ECO:0000313" key="1">
    <source>
        <dbReference type="EMBL" id="EQB10406.1"/>
    </source>
</evidence>
<comment type="caution">
    <text evidence="1">The sequence shown here is derived from an EMBL/GenBank/DDBJ whole genome shotgun (WGS) entry which is preliminary data.</text>
</comment>
<sequence>MSVDDDVDGILGGLLRRVSGHGGRLGDCGFFAGA</sequence>
<keyword evidence="2" id="KW-1185">Reference proteome</keyword>
<dbReference type="AlphaFoldDB" id="T0H241"/>
<gene>
    <name evidence="1" type="ORF">L284_17085</name>
</gene>
<dbReference type="PATRIC" id="fig|1096930.3.peg.3389"/>
<proteinExistence type="predicted"/>
<name>T0H241_9SPHN</name>